<evidence type="ECO:0000259" key="8">
    <source>
        <dbReference type="PROSITE" id="PS51746"/>
    </source>
</evidence>
<keyword evidence="7" id="KW-1133">Transmembrane helix</keyword>
<comment type="cofactor">
    <cofactor evidence="1">
        <name>Mn(2+)</name>
        <dbReference type="ChEBI" id="CHEBI:29035"/>
    </cofactor>
</comment>
<dbReference type="Proteomes" id="UP001642484">
    <property type="component" value="Unassembled WGS sequence"/>
</dbReference>
<keyword evidence="7" id="KW-0472">Membrane</keyword>
<dbReference type="SMART" id="SM00331">
    <property type="entry name" value="PP2C_SIG"/>
    <property type="match status" value="1"/>
</dbReference>
<dbReference type="InterPro" id="IPR015655">
    <property type="entry name" value="PP2C"/>
</dbReference>
<keyword evidence="10" id="KW-1185">Reference proteome</keyword>
<dbReference type="SMART" id="SM00332">
    <property type="entry name" value="PP2Cc"/>
    <property type="match status" value="1"/>
</dbReference>
<evidence type="ECO:0000256" key="2">
    <source>
        <dbReference type="ARBA" id="ARBA00001946"/>
    </source>
</evidence>
<organism evidence="9 10">
    <name type="scientific">Durusdinium trenchii</name>
    <dbReference type="NCBI Taxonomy" id="1381693"/>
    <lineage>
        <taxon>Eukaryota</taxon>
        <taxon>Sar</taxon>
        <taxon>Alveolata</taxon>
        <taxon>Dinophyceae</taxon>
        <taxon>Suessiales</taxon>
        <taxon>Symbiodiniaceae</taxon>
        <taxon>Durusdinium</taxon>
    </lineage>
</organism>
<dbReference type="EC" id="3.1.3.16" evidence="4"/>
<feature type="transmembrane region" description="Helical" evidence="7">
    <location>
        <begin position="409"/>
        <end position="429"/>
    </location>
</feature>
<comment type="cofactor">
    <cofactor evidence="2">
        <name>Mg(2+)</name>
        <dbReference type="ChEBI" id="CHEBI:18420"/>
    </cofactor>
</comment>
<feature type="domain" description="PPM-type phosphatase" evidence="8">
    <location>
        <begin position="16"/>
        <end position="280"/>
    </location>
</feature>
<dbReference type="CDD" id="cd00143">
    <property type="entry name" value="PP2Cc"/>
    <property type="match status" value="1"/>
</dbReference>
<evidence type="ECO:0000313" key="10">
    <source>
        <dbReference type="Proteomes" id="UP001642484"/>
    </source>
</evidence>
<dbReference type="PANTHER" id="PTHR13832">
    <property type="entry name" value="PROTEIN PHOSPHATASE 2C"/>
    <property type="match status" value="1"/>
</dbReference>
<protein>
    <recommendedName>
        <fullName evidence="4">protein-serine/threonine phosphatase</fullName>
        <ecNumber evidence="4">3.1.3.16</ecNumber>
    </recommendedName>
</protein>
<dbReference type="SUPFAM" id="SSF81606">
    <property type="entry name" value="PP2C-like"/>
    <property type="match status" value="1"/>
</dbReference>
<dbReference type="PROSITE" id="PS51746">
    <property type="entry name" value="PPM_2"/>
    <property type="match status" value="1"/>
</dbReference>
<dbReference type="Gene3D" id="3.60.40.10">
    <property type="entry name" value="PPM-type phosphatase domain"/>
    <property type="match status" value="1"/>
</dbReference>
<dbReference type="InterPro" id="IPR001932">
    <property type="entry name" value="PPM-type_phosphatase-like_dom"/>
</dbReference>
<sequence length="611" mass="66851">MGAILSEPVTAMVIEHCSSSSWSAAAVTMQGVFAVLDGHGGSSAASGGARLLEEALKKVAFSGTLSGKSELEVQNILEEAFLDTDLRLRSHLEPEDRSGSTVVACILVPMDTSDSPHRFTVQLAHAGDSRAVLSRQGTLFCSKDHKPNREDETRRIEAAGGCVSQGPLGGGPMRVDGALAVSRALGDFHFKPKELDASKCKVSAVPEVQVVEGCSAGDWVLLACDGIFDVMENEEVRAFVEEHPSKSSEDIDAGQLCIDLLKRCLDKGSKDNCTACFIHFGKAPVKGRPSSELLQGGWRGASPEVQCKYAEFFRDHGFEAQASEIVVGRRSSKGPTAAPGERENGTSRSLSSFTRVLQAVRSTRAIQSAWRARKDARSATSATSASSTEWALEWADVRKERPRFSRSTWWTASVLLLVLMGAYGAYFLLRARRKSQKVDARSRSRCGPGCVDHALSTGALSDAPPLRSSSHWSAKYQCQQTLTESSRWSRPKASFCCQHQGLGCEVWRKLRRGKSKYDCNQGARNWYRSWSGDRKAWCCQNMGRGCMLYRCEGSAFDWSMRKKAWCCHNAYRGCNLAAAVSKPCDHLCLLKGESGTCKMHIHWAAEVPWDP</sequence>
<proteinExistence type="inferred from homology"/>
<dbReference type="InterPro" id="IPR036457">
    <property type="entry name" value="PPM-type-like_dom_sf"/>
</dbReference>
<keyword evidence="5" id="KW-0464">Manganese</keyword>
<comment type="similarity">
    <text evidence="3">Belongs to the PP2C family.</text>
</comment>
<keyword evidence="7" id="KW-0812">Transmembrane</keyword>
<feature type="region of interest" description="Disordered" evidence="6">
    <location>
        <begin position="328"/>
        <end position="349"/>
    </location>
</feature>
<reference evidence="9 10" key="1">
    <citation type="submission" date="2024-02" db="EMBL/GenBank/DDBJ databases">
        <authorList>
            <person name="Chen Y."/>
            <person name="Shah S."/>
            <person name="Dougan E. K."/>
            <person name="Thang M."/>
            <person name="Chan C."/>
        </authorList>
    </citation>
    <scope>NUCLEOTIDE SEQUENCE [LARGE SCALE GENOMIC DNA]</scope>
</reference>
<dbReference type="Pfam" id="PF00481">
    <property type="entry name" value="PP2C"/>
    <property type="match status" value="1"/>
</dbReference>
<evidence type="ECO:0000256" key="3">
    <source>
        <dbReference type="ARBA" id="ARBA00006702"/>
    </source>
</evidence>
<evidence type="ECO:0000256" key="5">
    <source>
        <dbReference type="ARBA" id="ARBA00023211"/>
    </source>
</evidence>
<name>A0ABP0HSU2_9DINO</name>
<gene>
    <name evidence="9" type="ORF">CCMP2556_LOCUS3053</name>
</gene>
<evidence type="ECO:0000256" key="6">
    <source>
        <dbReference type="SAM" id="MobiDB-lite"/>
    </source>
</evidence>
<comment type="caution">
    <text evidence="9">The sequence shown here is derived from an EMBL/GenBank/DDBJ whole genome shotgun (WGS) entry which is preliminary data.</text>
</comment>
<accession>A0ABP0HSU2</accession>
<evidence type="ECO:0000313" key="9">
    <source>
        <dbReference type="EMBL" id="CAK8992917.1"/>
    </source>
</evidence>
<evidence type="ECO:0000256" key="7">
    <source>
        <dbReference type="SAM" id="Phobius"/>
    </source>
</evidence>
<dbReference type="PANTHER" id="PTHR13832:SF565">
    <property type="entry name" value="AT28366P-RELATED"/>
    <property type="match status" value="1"/>
</dbReference>
<dbReference type="EMBL" id="CAXAMN010001159">
    <property type="protein sequence ID" value="CAK8992917.1"/>
    <property type="molecule type" value="Genomic_DNA"/>
</dbReference>
<evidence type="ECO:0000256" key="4">
    <source>
        <dbReference type="ARBA" id="ARBA00013081"/>
    </source>
</evidence>
<evidence type="ECO:0000256" key="1">
    <source>
        <dbReference type="ARBA" id="ARBA00001936"/>
    </source>
</evidence>